<proteinExistence type="predicted"/>
<accession>A0A9J5ZXW4</accession>
<dbReference type="AlphaFoldDB" id="A0A9J5ZXW4"/>
<evidence type="ECO:0000313" key="1">
    <source>
        <dbReference type="EMBL" id="KAG5617080.1"/>
    </source>
</evidence>
<gene>
    <name evidence="1" type="ORF">H5410_016904</name>
</gene>
<protein>
    <submittedName>
        <fullName evidence="1">Uncharacterized protein</fullName>
    </submittedName>
</protein>
<organism evidence="1 2">
    <name type="scientific">Solanum commersonii</name>
    <name type="common">Commerson's wild potato</name>
    <name type="synonym">Commerson's nightshade</name>
    <dbReference type="NCBI Taxonomy" id="4109"/>
    <lineage>
        <taxon>Eukaryota</taxon>
        <taxon>Viridiplantae</taxon>
        <taxon>Streptophyta</taxon>
        <taxon>Embryophyta</taxon>
        <taxon>Tracheophyta</taxon>
        <taxon>Spermatophyta</taxon>
        <taxon>Magnoliopsida</taxon>
        <taxon>eudicotyledons</taxon>
        <taxon>Gunneridae</taxon>
        <taxon>Pentapetalae</taxon>
        <taxon>asterids</taxon>
        <taxon>lamiids</taxon>
        <taxon>Solanales</taxon>
        <taxon>Solanaceae</taxon>
        <taxon>Solanoideae</taxon>
        <taxon>Solaneae</taxon>
        <taxon>Solanum</taxon>
    </lineage>
</organism>
<keyword evidence="2" id="KW-1185">Reference proteome</keyword>
<reference evidence="1 2" key="1">
    <citation type="submission" date="2020-09" db="EMBL/GenBank/DDBJ databases">
        <title>De no assembly of potato wild relative species, Solanum commersonii.</title>
        <authorList>
            <person name="Cho K."/>
        </authorList>
    </citation>
    <scope>NUCLEOTIDE SEQUENCE [LARGE SCALE GENOMIC DNA]</scope>
    <source>
        <strain evidence="1">LZ3.2</strain>
        <tissue evidence="1">Leaf</tissue>
    </source>
</reference>
<dbReference type="Proteomes" id="UP000824120">
    <property type="component" value="Chromosome 3"/>
</dbReference>
<evidence type="ECO:0000313" key="2">
    <source>
        <dbReference type="Proteomes" id="UP000824120"/>
    </source>
</evidence>
<name>A0A9J5ZXW4_SOLCO</name>
<dbReference type="EMBL" id="JACXVP010000003">
    <property type="protein sequence ID" value="KAG5617080.1"/>
    <property type="molecule type" value="Genomic_DNA"/>
</dbReference>
<comment type="caution">
    <text evidence="1">The sequence shown here is derived from an EMBL/GenBank/DDBJ whole genome shotgun (WGS) entry which is preliminary data.</text>
</comment>
<sequence length="75" mass="8413">MGPTSTQSEPSIPSVQSSRLPHLQIFYTLLLLVDFCWKNFSCGHFLSKGGRPCELLQADKYRHHFVGFSVGLVVC</sequence>